<proteinExistence type="predicted"/>
<name>A0ABY0IHD6_9BACT</name>
<dbReference type="Proteomes" id="UP000443582">
    <property type="component" value="Unassembled WGS sequence"/>
</dbReference>
<dbReference type="EMBL" id="QDKL01000001">
    <property type="protein sequence ID" value="RZF22356.1"/>
    <property type="molecule type" value="Genomic_DNA"/>
</dbReference>
<evidence type="ECO:0008006" key="3">
    <source>
        <dbReference type="Google" id="ProtNLM"/>
    </source>
</evidence>
<comment type="caution">
    <text evidence="1">The sequence shown here is derived from an EMBL/GenBank/DDBJ whole genome shotgun (WGS) entry which is preliminary data.</text>
</comment>
<gene>
    <name evidence="1" type="ORF">DAY19_00890</name>
</gene>
<accession>A0ABY0IHD6</accession>
<keyword evidence="2" id="KW-1185">Reference proteome</keyword>
<protein>
    <recommendedName>
        <fullName evidence="3">Glycosyltransferase 2-like domain-containing protein</fullName>
    </recommendedName>
</protein>
<dbReference type="RefSeq" id="WP_114705301.1">
    <property type="nucleotide sequence ID" value="NZ_QDKL01000001.1"/>
</dbReference>
<sequence>MIKNNMVSGFSFIKHGLTLEYPILESVQSIDPLCDEVVINVGFETPECDKDDGTYEYLRDNLTGERYKFIKSWWDPSIMSRGLILSQQTNIAMEACKGSIGQYIQGDEAIHEDDLPLIEEGIKKMVDRKEIEGLLYNYTHFFGNTDLYKFDPHSYRKEVRTVRLGIGLESYLDAQGFRFSDGRKPSAIETGARIFHYGWARRENAMSDKKRAFEKLYFGKDHESEEYTYDRIFGLRKFEGTHPALLKSWIEKNHNDVTFEQLNDPRIFANFKNWIRLMVEEYTGHMIGEFRNYKKIK</sequence>
<organism evidence="1 2">
    <name type="scientific">Halobacteriovorax vibrionivorans</name>
    <dbReference type="NCBI Taxonomy" id="2152716"/>
    <lineage>
        <taxon>Bacteria</taxon>
        <taxon>Pseudomonadati</taxon>
        <taxon>Bdellovibrionota</taxon>
        <taxon>Bacteriovoracia</taxon>
        <taxon>Bacteriovoracales</taxon>
        <taxon>Halobacteriovoraceae</taxon>
        <taxon>Halobacteriovorax</taxon>
    </lineage>
</organism>
<evidence type="ECO:0000313" key="2">
    <source>
        <dbReference type="Proteomes" id="UP000443582"/>
    </source>
</evidence>
<evidence type="ECO:0000313" key="1">
    <source>
        <dbReference type="EMBL" id="RZF22356.1"/>
    </source>
</evidence>
<reference evidence="2" key="1">
    <citation type="journal article" date="2019" name="Int. J. Syst. Evol. Microbiol.">
        <title>Halobacteriovorax valvorus sp. nov., a novel prokaryotic predator isolated from coastal seawater of China.</title>
        <authorList>
            <person name="Chen M.-X."/>
        </authorList>
    </citation>
    <scope>NUCLEOTIDE SEQUENCE [LARGE SCALE GENOMIC DNA]</scope>
    <source>
        <strain evidence="2">BL9</strain>
    </source>
</reference>